<dbReference type="AlphaFoldDB" id="A0A397JTT9"/>
<comment type="caution">
    <text evidence="1">The sequence shown here is derived from an EMBL/GenBank/DDBJ whole genome shotgun (WGS) entry which is preliminary data.</text>
</comment>
<dbReference type="InterPro" id="IPR024755">
    <property type="entry name" value="cpYpsA"/>
</dbReference>
<organism evidence="1 2">
    <name type="scientific">Diversispora epigaea</name>
    <dbReference type="NCBI Taxonomy" id="1348612"/>
    <lineage>
        <taxon>Eukaryota</taxon>
        <taxon>Fungi</taxon>
        <taxon>Fungi incertae sedis</taxon>
        <taxon>Mucoromycota</taxon>
        <taxon>Glomeromycotina</taxon>
        <taxon>Glomeromycetes</taxon>
        <taxon>Diversisporales</taxon>
        <taxon>Diversisporaceae</taxon>
        <taxon>Diversispora</taxon>
    </lineage>
</organism>
<dbReference type="OrthoDB" id="2379830at2759"/>
<dbReference type="Proteomes" id="UP000266861">
    <property type="component" value="Unassembled WGS sequence"/>
</dbReference>
<gene>
    <name evidence="1" type="ORF">Glove_21g377</name>
</gene>
<dbReference type="Pfam" id="PF12694">
    <property type="entry name" value="cpYpsA"/>
    <property type="match status" value="1"/>
</dbReference>
<name>A0A397JTT9_9GLOM</name>
<reference evidence="1 2" key="1">
    <citation type="submission" date="2018-08" db="EMBL/GenBank/DDBJ databases">
        <title>Genome and evolution of the arbuscular mycorrhizal fungus Diversispora epigaea (formerly Glomus versiforme) and its bacterial endosymbionts.</title>
        <authorList>
            <person name="Sun X."/>
            <person name="Fei Z."/>
            <person name="Harrison M."/>
        </authorList>
    </citation>
    <scope>NUCLEOTIDE SEQUENCE [LARGE SCALE GENOMIC DNA]</scope>
    <source>
        <strain evidence="1 2">IT104</strain>
    </source>
</reference>
<evidence type="ECO:0008006" key="3">
    <source>
        <dbReference type="Google" id="ProtNLM"/>
    </source>
</evidence>
<proteinExistence type="predicted"/>
<sequence length="147" mass="16305">MLTIRSGGQTGVDRAALDAALSYNDNDDDNESFINVHVTGWCPKGRLAEDGQISLKYPLIETSTSLHSERTEWNIRDSDATLVILITTGSIPCHGTTFTIEKSKELHKPVKIITLDNNDNINNDSQVIQVIRWMNENKIKTLNVAGP</sequence>
<evidence type="ECO:0000313" key="1">
    <source>
        <dbReference type="EMBL" id="RHZ88614.1"/>
    </source>
</evidence>
<protein>
    <recommendedName>
        <fullName evidence="3">Molybdenum cofactor carrier</fullName>
    </recommendedName>
</protein>
<keyword evidence="2" id="KW-1185">Reference proteome</keyword>
<dbReference type="Gene3D" id="3.40.50.450">
    <property type="match status" value="1"/>
</dbReference>
<evidence type="ECO:0000313" key="2">
    <source>
        <dbReference type="Proteomes" id="UP000266861"/>
    </source>
</evidence>
<dbReference type="EMBL" id="PQFF01000019">
    <property type="protein sequence ID" value="RHZ88614.1"/>
    <property type="molecule type" value="Genomic_DNA"/>
</dbReference>
<accession>A0A397JTT9</accession>